<dbReference type="EMBL" id="KV407456">
    <property type="protein sequence ID" value="KZF24472.1"/>
    <property type="molecule type" value="Genomic_DNA"/>
</dbReference>
<keyword evidence="3 6" id="KW-0560">Oxidoreductase</keyword>
<dbReference type="Proteomes" id="UP000076632">
    <property type="component" value="Unassembled WGS sequence"/>
</dbReference>
<dbReference type="SUPFAM" id="SSF51735">
    <property type="entry name" value="NAD(P)-binding Rossmann-fold domains"/>
    <property type="match status" value="1"/>
</dbReference>
<feature type="active site" description="Proton acceptor" evidence="7">
    <location>
        <position position="191"/>
    </location>
</feature>
<dbReference type="Gene3D" id="3.40.50.720">
    <property type="entry name" value="NAD(P)-binding Rossmann-like Domain"/>
    <property type="match status" value="1"/>
</dbReference>
<feature type="domain" description="6-phosphogluconate dehydrogenase C-terminal" evidence="8">
    <location>
        <begin position="187"/>
        <end position="498"/>
    </location>
</feature>
<dbReference type="AlphaFoldDB" id="A0A165I6U1"/>
<dbReference type="InterPro" id="IPR006183">
    <property type="entry name" value="Pgluconate_DH"/>
</dbReference>
<dbReference type="Pfam" id="PF00393">
    <property type="entry name" value="6PGD"/>
    <property type="match status" value="1"/>
</dbReference>
<proteinExistence type="inferred from homology"/>
<name>A0A165I6U1_XYLHT</name>
<evidence type="ECO:0000256" key="3">
    <source>
        <dbReference type="ARBA" id="ARBA00023002"/>
    </source>
</evidence>
<dbReference type="GO" id="GO:0019521">
    <property type="term" value="P:D-gluconate metabolic process"/>
    <property type="evidence" value="ECO:0007669"/>
    <property type="project" value="UniProtKB-KW"/>
</dbReference>
<evidence type="ECO:0000313" key="9">
    <source>
        <dbReference type="EMBL" id="KZF24472.1"/>
    </source>
</evidence>
<dbReference type="GeneID" id="28896066"/>
<evidence type="ECO:0000256" key="2">
    <source>
        <dbReference type="ARBA" id="ARBA00008419"/>
    </source>
</evidence>
<dbReference type="InterPro" id="IPR006114">
    <property type="entry name" value="6PGDH_C"/>
</dbReference>
<dbReference type="OMA" id="GSHMFDK"/>
<organism evidence="9 10">
    <name type="scientific">Xylona heveae (strain CBS 132557 / TC161)</name>
    <dbReference type="NCBI Taxonomy" id="1328760"/>
    <lineage>
        <taxon>Eukaryota</taxon>
        <taxon>Fungi</taxon>
        <taxon>Dikarya</taxon>
        <taxon>Ascomycota</taxon>
        <taxon>Pezizomycotina</taxon>
        <taxon>Xylonomycetes</taxon>
        <taxon>Xylonales</taxon>
        <taxon>Xylonaceae</taxon>
        <taxon>Xylona</taxon>
    </lineage>
</organism>
<dbReference type="FunFam" id="3.40.50.720:FF:000634">
    <property type="entry name" value="6-phosphogluconate dehydrogenase, decarboxylating"/>
    <property type="match status" value="1"/>
</dbReference>
<dbReference type="GO" id="GO:0050661">
    <property type="term" value="F:NADP binding"/>
    <property type="evidence" value="ECO:0007669"/>
    <property type="project" value="InterPro"/>
</dbReference>
<evidence type="ECO:0000256" key="7">
    <source>
        <dbReference type="PIRSR" id="PIRSR000109-1"/>
    </source>
</evidence>
<keyword evidence="5 6" id="KW-0570">Pentose shunt</keyword>
<dbReference type="PRINTS" id="PR00076">
    <property type="entry name" value="6PGDHDRGNASE"/>
</dbReference>
<dbReference type="GO" id="GO:0006098">
    <property type="term" value="P:pentose-phosphate shunt"/>
    <property type="evidence" value="ECO:0007669"/>
    <property type="project" value="UniProtKB-UniPathway"/>
</dbReference>
<dbReference type="InterPro" id="IPR006115">
    <property type="entry name" value="6PGDH_NADP-bd"/>
</dbReference>
<dbReference type="InterPro" id="IPR006113">
    <property type="entry name" value="6PGDH_Gnd/GntZ"/>
</dbReference>
<dbReference type="STRING" id="1328760.A0A165I6U1"/>
<comment type="function">
    <text evidence="6">Catalyzes the oxidative decarboxylation of 6-phosphogluconate to ribulose 5-phosphate and CO(2), with concomitant reduction of NADP to NADPH.</text>
</comment>
<comment type="subunit">
    <text evidence="6">Homodimer.</text>
</comment>
<accession>A0A165I6U1</accession>
<evidence type="ECO:0000256" key="5">
    <source>
        <dbReference type="ARBA" id="ARBA00023126"/>
    </source>
</evidence>
<protein>
    <recommendedName>
        <fullName evidence="6">6-phosphogluconate dehydrogenase, decarboxylating</fullName>
        <ecNumber evidence="6">1.1.1.44</ecNumber>
    </recommendedName>
</protein>
<sequence length="500" mass="55206">MTGKVEIKSVAIIGCGSMGGGMALLFAEKGIKVSLNDPSEQTVNQVLEQAKKAGVADKVEKHEDYADLCKSLGSPRVFLFSLPHGTVGDTVVENLHPYLEKGDIIIDAGNEHWLNTQRRQGKCLNQGVYYVGMGVSGGYQAARRGPSMCPGGQEIALEMVMPLLEKVCARDSKGRPCVGKAGNGGAGHYIKMIHNGIEQAMISAVSEAWQIMKVSLGMGADEIGNVFEKWAADGELRNTFLVNIAADICRTKDEKGDKVLDYVQDKVVQDTDETEGTGIWSNEEAVRLHVPSPSLTTAHYFRLASADRAQRERVEKVFGGSFPIEKIALQSAKEKDAFLEDLRQAVYAACLASYVQGLIIIDKADRENKWDANYGTIIQIWRAGCIIQADYIADLLENLYKNEHGRQDNRNLLYESRIAEEFKKTFPALKRVVAKGTEANSIIPSISASLEYLKFSNNLELPTRFYEAEMDYFGKHMFDLKSEPAGQPVTGKHHFEWKAA</sequence>
<evidence type="ECO:0000313" key="10">
    <source>
        <dbReference type="Proteomes" id="UP000076632"/>
    </source>
</evidence>
<dbReference type="InterPro" id="IPR008927">
    <property type="entry name" value="6-PGluconate_DH-like_C_sf"/>
</dbReference>
<feature type="active site" description="Proton donor" evidence="7">
    <location>
        <position position="198"/>
    </location>
</feature>
<dbReference type="UniPathway" id="UPA00115">
    <property type="reaction ID" value="UER00410"/>
</dbReference>
<reference evidence="9 10" key="1">
    <citation type="journal article" date="2016" name="Fungal Biol.">
        <title>The genome of Xylona heveae provides a window into fungal endophytism.</title>
        <authorList>
            <person name="Gazis R."/>
            <person name="Kuo A."/>
            <person name="Riley R."/>
            <person name="LaButti K."/>
            <person name="Lipzen A."/>
            <person name="Lin J."/>
            <person name="Amirebrahimi M."/>
            <person name="Hesse C.N."/>
            <person name="Spatafora J.W."/>
            <person name="Henrissat B."/>
            <person name="Hainaut M."/>
            <person name="Grigoriev I.V."/>
            <person name="Hibbett D.S."/>
        </authorList>
    </citation>
    <scope>NUCLEOTIDE SEQUENCE [LARGE SCALE GENOMIC DNA]</scope>
    <source>
        <strain evidence="9 10">TC161</strain>
    </source>
</reference>
<dbReference type="SMART" id="SM01350">
    <property type="entry name" value="6PGD"/>
    <property type="match status" value="1"/>
</dbReference>
<dbReference type="Gene3D" id="1.10.1040.10">
    <property type="entry name" value="N-(1-d-carboxylethyl)-l-norvaline Dehydrogenase, domain 2"/>
    <property type="match status" value="1"/>
</dbReference>
<comment type="similarity">
    <text evidence="2 6">Belongs to the 6-phosphogluconate dehydrogenase family.</text>
</comment>
<evidence type="ECO:0000256" key="1">
    <source>
        <dbReference type="ARBA" id="ARBA00004874"/>
    </source>
</evidence>
<keyword evidence="4" id="KW-0311">Gluconate utilization</keyword>
<comment type="catalytic activity">
    <reaction evidence="6">
        <text>6-phospho-D-gluconate + NADP(+) = D-ribulose 5-phosphate + CO2 + NADPH</text>
        <dbReference type="Rhea" id="RHEA:10116"/>
        <dbReference type="ChEBI" id="CHEBI:16526"/>
        <dbReference type="ChEBI" id="CHEBI:57783"/>
        <dbReference type="ChEBI" id="CHEBI:58121"/>
        <dbReference type="ChEBI" id="CHEBI:58349"/>
        <dbReference type="ChEBI" id="CHEBI:58759"/>
        <dbReference type="EC" id="1.1.1.44"/>
    </reaction>
</comment>
<gene>
    <name evidence="9" type="ORF">L228DRAFT_237397</name>
</gene>
<dbReference type="OrthoDB" id="434986at2759"/>
<evidence type="ECO:0000256" key="4">
    <source>
        <dbReference type="ARBA" id="ARBA00023064"/>
    </source>
</evidence>
<dbReference type="EC" id="1.1.1.44" evidence="6"/>
<dbReference type="SUPFAM" id="SSF48179">
    <property type="entry name" value="6-phosphogluconate dehydrogenase C-terminal domain-like"/>
    <property type="match status" value="1"/>
</dbReference>
<keyword evidence="10" id="KW-1185">Reference proteome</keyword>
<evidence type="ECO:0000256" key="6">
    <source>
        <dbReference type="PIRNR" id="PIRNR000109"/>
    </source>
</evidence>
<dbReference type="GO" id="GO:0004616">
    <property type="term" value="F:phosphogluconate dehydrogenase (decarboxylating) activity"/>
    <property type="evidence" value="ECO:0007669"/>
    <property type="project" value="UniProtKB-EC"/>
</dbReference>
<dbReference type="PANTHER" id="PTHR11811">
    <property type="entry name" value="6-PHOSPHOGLUCONATE DEHYDROGENASE"/>
    <property type="match status" value="1"/>
</dbReference>
<comment type="pathway">
    <text evidence="1 6">Carbohydrate degradation; pentose phosphate pathway; D-ribulose 5-phosphate from D-glucose 6-phosphate (oxidative stage): step 3/3.</text>
</comment>
<dbReference type="InParanoid" id="A0A165I6U1"/>
<evidence type="ECO:0000259" key="8">
    <source>
        <dbReference type="SMART" id="SM01350"/>
    </source>
</evidence>
<keyword evidence="6" id="KW-0521">NADP</keyword>
<dbReference type="InterPro" id="IPR036291">
    <property type="entry name" value="NAD(P)-bd_dom_sf"/>
</dbReference>
<dbReference type="RefSeq" id="XP_018190027.1">
    <property type="nucleotide sequence ID" value="XM_018330929.1"/>
</dbReference>
<dbReference type="InterPro" id="IPR013328">
    <property type="entry name" value="6PGD_dom2"/>
</dbReference>
<dbReference type="PIRSF" id="PIRSF000109">
    <property type="entry name" value="6PGD"/>
    <property type="match status" value="1"/>
</dbReference>
<dbReference type="Pfam" id="PF03446">
    <property type="entry name" value="NAD_binding_2"/>
    <property type="match status" value="1"/>
</dbReference>